<gene>
    <name evidence="1" type="ORF">MMAB1_0706</name>
</gene>
<dbReference type="KEGG" id="mema:MMAB1_0706"/>
<dbReference type="Proteomes" id="UP000069850">
    <property type="component" value="Chromosome 1"/>
</dbReference>
<evidence type="ECO:0000313" key="1">
    <source>
        <dbReference type="EMBL" id="CVK31921.1"/>
    </source>
</evidence>
<name>A0A0X3BIY7_9EURY</name>
<accession>A0A0X3BIY7</accession>
<evidence type="ECO:0000313" key="2">
    <source>
        <dbReference type="Proteomes" id="UP000069850"/>
    </source>
</evidence>
<dbReference type="AlphaFoldDB" id="A0A0X3BIY7"/>
<proteinExistence type="predicted"/>
<sequence length="24" mass="2673">MHPEMRVTGEGLKVFDLTRPCKGA</sequence>
<reference evidence="1 2" key="1">
    <citation type="submission" date="2016-01" db="EMBL/GenBank/DDBJ databases">
        <authorList>
            <person name="Manzoor S."/>
        </authorList>
    </citation>
    <scope>NUCLEOTIDE SEQUENCE [LARGE SCALE GENOMIC DNA]</scope>
    <source>
        <strain evidence="1">Methanoculleus sp MAB1</strain>
    </source>
</reference>
<organism evidence="1 2">
    <name type="scientific">Methanoculleus bourgensis</name>
    <dbReference type="NCBI Taxonomy" id="83986"/>
    <lineage>
        <taxon>Archaea</taxon>
        <taxon>Methanobacteriati</taxon>
        <taxon>Methanobacteriota</taxon>
        <taxon>Stenosarchaea group</taxon>
        <taxon>Methanomicrobia</taxon>
        <taxon>Methanomicrobiales</taxon>
        <taxon>Methanomicrobiaceae</taxon>
        <taxon>Methanoculleus</taxon>
    </lineage>
</organism>
<protein>
    <submittedName>
        <fullName evidence="1">Uncharacterized protein</fullName>
    </submittedName>
</protein>
<dbReference type="EMBL" id="LT158599">
    <property type="protein sequence ID" value="CVK31921.1"/>
    <property type="molecule type" value="Genomic_DNA"/>
</dbReference>